<dbReference type="Gene3D" id="3.60.21.10">
    <property type="match status" value="1"/>
</dbReference>
<keyword evidence="12" id="KW-0539">Nucleus</keyword>
<dbReference type="EMBL" id="KZ084164">
    <property type="protein sequence ID" value="OSC96836.1"/>
    <property type="molecule type" value="Genomic_DNA"/>
</dbReference>
<feature type="region of interest" description="Disordered" evidence="13">
    <location>
        <begin position="238"/>
        <end position="288"/>
    </location>
</feature>
<dbReference type="PANTHER" id="PTHR12849:SF0">
    <property type="entry name" value="LARIAT DEBRANCHING ENZYME"/>
    <property type="match status" value="1"/>
</dbReference>
<reference evidence="15 16" key="1">
    <citation type="journal article" date="2015" name="Biotechnol. Biofuels">
        <title>Enhanced degradation of softwood versus hardwood by the white-rot fungus Pycnoporus coccineus.</title>
        <authorList>
            <person name="Couturier M."/>
            <person name="Navarro D."/>
            <person name="Chevret D."/>
            <person name="Henrissat B."/>
            <person name="Piumi F."/>
            <person name="Ruiz-Duenas F.J."/>
            <person name="Martinez A.T."/>
            <person name="Grigoriev I.V."/>
            <person name="Riley R."/>
            <person name="Lipzen A."/>
            <person name="Berrin J.G."/>
            <person name="Master E.R."/>
            <person name="Rosso M.N."/>
        </authorList>
    </citation>
    <scope>NUCLEOTIDE SEQUENCE [LARGE SCALE GENOMIC DNA]</scope>
    <source>
        <strain evidence="15 16">BRFM310</strain>
    </source>
</reference>
<dbReference type="STRING" id="1353009.A0A1Y2I6R3"/>
<comment type="subcellular location">
    <subcellularLocation>
        <location evidence="4">Nucleus</location>
    </subcellularLocation>
</comment>
<dbReference type="Pfam" id="PF00149">
    <property type="entry name" value="Metallophos"/>
    <property type="match status" value="1"/>
</dbReference>
<evidence type="ECO:0000259" key="14">
    <source>
        <dbReference type="SMART" id="SM01124"/>
    </source>
</evidence>
<evidence type="ECO:0000256" key="12">
    <source>
        <dbReference type="ARBA" id="ARBA00023242"/>
    </source>
</evidence>
<evidence type="ECO:0000313" key="15">
    <source>
        <dbReference type="EMBL" id="OSC96836.1"/>
    </source>
</evidence>
<dbReference type="InterPro" id="IPR007708">
    <property type="entry name" value="DBR1_C"/>
</dbReference>
<dbReference type="GO" id="GO:0046872">
    <property type="term" value="F:metal ion binding"/>
    <property type="evidence" value="ECO:0007669"/>
    <property type="project" value="UniProtKB-KW"/>
</dbReference>
<evidence type="ECO:0000256" key="6">
    <source>
        <dbReference type="ARBA" id="ARBA00022664"/>
    </source>
</evidence>
<dbReference type="GO" id="GO:0000398">
    <property type="term" value="P:mRNA splicing, via spliceosome"/>
    <property type="evidence" value="ECO:0007669"/>
    <property type="project" value="TreeGrafter"/>
</dbReference>
<evidence type="ECO:0000256" key="4">
    <source>
        <dbReference type="ARBA" id="ARBA00004123"/>
    </source>
</evidence>
<evidence type="ECO:0000256" key="1">
    <source>
        <dbReference type="ARBA" id="ARBA00001936"/>
    </source>
</evidence>
<dbReference type="GO" id="GO:0005634">
    <property type="term" value="C:nucleus"/>
    <property type="evidence" value="ECO:0007669"/>
    <property type="project" value="UniProtKB-SubCell"/>
</dbReference>
<keyword evidence="10" id="KW-0408">Iron</keyword>
<keyword evidence="11" id="KW-0464">Manganese</keyword>
<proteinExistence type="inferred from homology"/>
<evidence type="ECO:0000313" key="16">
    <source>
        <dbReference type="Proteomes" id="UP000193067"/>
    </source>
</evidence>
<gene>
    <name evidence="15" type="ORF">PYCCODRAFT_1472282</name>
</gene>
<evidence type="ECO:0000256" key="2">
    <source>
        <dbReference type="ARBA" id="ARBA00001947"/>
    </source>
</evidence>
<evidence type="ECO:0000256" key="10">
    <source>
        <dbReference type="ARBA" id="ARBA00023004"/>
    </source>
</evidence>
<dbReference type="GO" id="GO:0008419">
    <property type="term" value="F:RNA lariat debranching enzyme activity"/>
    <property type="evidence" value="ECO:0007669"/>
    <property type="project" value="TreeGrafter"/>
</dbReference>
<dbReference type="FunFam" id="3.60.21.10:FF:000035">
    <property type="entry name" value="Lariat debranching enzyme"/>
    <property type="match status" value="1"/>
</dbReference>
<keyword evidence="8" id="KW-0378">Hydrolase</keyword>
<dbReference type="CDD" id="cd00844">
    <property type="entry name" value="MPP_Dbr1_N"/>
    <property type="match status" value="1"/>
</dbReference>
<organism evidence="15 16">
    <name type="scientific">Trametes coccinea (strain BRFM310)</name>
    <name type="common">Pycnoporus coccineus</name>
    <dbReference type="NCBI Taxonomy" id="1353009"/>
    <lineage>
        <taxon>Eukaryota</taxon>
        <taxon>Fungi</taxon>
        <taxon>Dikarya</taxon>
        <taxon>Basidiomycota</taxon>
        <taxon>Agaricomycotina</taxon>
        <taxon>Agaricomycetes</taxon>
        <taxon>Polyporales</taxon>
        <taxon>Polyporaceae</taxon>
        <taxon>Trametes</taxon>
    </lineage>
</organism>
<protein>
    <submittedName>
        <fullName evidence="15">DBR1-domain-containing protein</fullName>
    </submittedName>
</protein>
<evidence type="ECO:0000256" key="7">
    <source>
        <dbReference type="ARBA" id="ARBA00022723"/>
    </source>
</evidence>
<feature type="compositionally biased region" description="Acidic residues" evidence="13">
    <location>
        <begin position="258"/>
        <end position="267"/>
    </location>
</feature>
<comment type="cofactor">
    <cofactor evidence="2">
        <name>Zn(2+)</name>
        <dbReference type="ChEBI" id="CHEBI:29105"/>
    </cofactor>
</comment>
<name>A0A1Y2I6R3_TRAC3</name>
<comment type="cofactor">
    <cofactor evidence="1">
        <name>Mn(2+)</name>
        <dbReference type="ChEBI" id="CHEBI:29035"/>
    </cofactor>
</comment>
<keyword evidence="7" id="KW-0479">Metal-binding</keyword>
<keyword evidence="6" id="KW-0507">mRNA processing</keyword>
<feature type="domain" description="Lariat debranching enzyme C-terminal" evidence="14">
    <location>
        <begin position="303"/>
        <end position="446"/>
    </location>
</feature>
<dbReference type="InterPro" id="IPR029052">
    <property type="entry name" value="Metallo-depent_PP-like"/>
</dbReference>
<dbReference type="InterPro" id="IPR004843">
    <property type="entry name" value="Calcineurin-like_PHP"/>
</dbReference>
<evidence type="ECO:0000256" key="13">
    <source>
        <dbReference type="SAM" id="MobiDB-lite"/>
    </source>
</evidence>
<comment type="similarity">
    <text evidence="5">Belongs to the lariat debranching enzyme family.</text>
</comment>
<dbReference type="SUPFAM" id="SSF56300">
    <property type="entry name" value="Metallo-dependent phosphatases"/>
    <property type="match status" value="1"/>
</dbReference>
<evidence type="ECO:0000256" key="9">
    <source>
        <dbReference type="ARBA" id="ARBA00022833"/>
    </source>
</evidence>
<sequence>MKIAIEGCCHGELDAIYAEIARVEQQNGYNVDLLLVCGDFQAIRNHRDLACMAVPDKYKQLGGFAKYYTGQAKAPILTLVIGGNHEASNYLWELYHGGWLAPNIYYLGHAGCVQVNGLRIAGASGIFKPGDFHLGHYERPPYTHGTMRSIYHIREYNIRRLSLLSSPTIFLSHDWPQGIEHHGNTGDLIRRKPYFREDIRKGALGSPPMMGLLRTLKPQWWFSAHLHCRFEAVVVHEGDGGGQHQGAKGAEKTNPDEINIDEDEEPQADAGAAAEVKEAPKPAAAPINPDEIALDDEADEVEAPPPPPPPPTQTRFLALDKCLPRRKFLEIIDVDAPSSSYPPMLTFDPEWLAITRAFNTYMSLERRQGTYPDEGSARESVREALVWVREHILKGKEGEGLKVEEVQQFVTTAPGPTTDKPRAPPPYYPNPQTAAFCSMLQIENKVDQVAAGGSGPSS</sequence>
<dbReference type="OrthoDB" id="407609at2759"/>
<dbReference type="SMART" id="SM01124">
    <property type="entry name" value="DBR1"/>
    <property type="match status" value="1"/>
</dbReference>
<dbReference type="Proteomes" id="UP000193067">
    <property type="component" value="Unassembled WGS sequence"/>
</dbReference>
<dbReference type="AlphaFoldDB" id="A0A1Y2I6R3"/>
<dbReference type="Pfam" id="PF05011">
    <property type="entry name" value="DBR1"/>
    <property type="match status" value="1"/>
</dbReference>
<keyword evidence="16" id="KW-1185">Reference proteome</keyword>
<dbReference type="PANTHER" id="PTHR12849">
    <property type="entry name" value="RNA LARIAT DEBRANCHING ENZYME"/>
    <property type="match status" value="1"/>
</dbReference>
<evidence type="ECO:0000256" key="5">
    <source>
        <dbReference type="ARBA" id="ARBA00006045"/>
    </source>
</evidence>
<dbReference type="InterPro" id="IPR041816">
    <property type="entry name" value="Dbr1_N"/>
</dbReference>
<evidence type="ECO:0000256" key="11">
    <source>
        <dbReference type="ARBA" id="ARBA00023211"/>
    </source>
</evidence>
<keyword evidence="9" id="KW-0862">Zinc</keyword>
<comment type="cofactor">
    <cofactor evidence="3">
        <name>Fe(2+)</name>
        <dbReference type="ChEBI" id="CHEBI:29033"/>
    </cofactor>
</comment>
<accession>A0A1Y2I6R3</accession>
<evidence type="ECO:0000256" key="8">
    <source>
        <dbReference type="ARBA" id="ARBA00022801"/>
    </source>
</evidence>
<evidence type="ECO:0000256" key="3">
    <source>
        <dbReference type="ARBA" id="ARBA00001954"/>
    </source>
</evidence>